<dbReference type="AlphaFoldDB" id="G6E7E1"/>
<sequence length="69" mass="7535">MTAVPKPRARHYATKAKVRSYIETARELGVKVGGFEVTPDGTIRILAEQAARSATGASNAYDDWKREGN</sequence>
<evidence type="ECO:0000313" key="1">
    <source>
        <dbReference type="EMBL" id="EHJ62764.1"/>
    </source>
</evidence>
<dbReference type="Proteomes" id="UP000004030">
    <property type="component" value="Unassembled WGS sequence"/>
</dbReference>
<evidence type="ECO:0000313" key="2">
    <source>
        <dbReference type="Proteomes" id="UP000004030"/>
    </source>
</evidence>
<accession>G6E7E1</accession>
<organism evidence="1 2">
    <name type="scientific">Novosphingobium pentaromativorans US6-1</name>
    <dbReference type="NCBI Taxonomy" id="1088721"/>
    <lineage>
        <taxon>Bacteria</taxon>
        <taxon>Pseudomonadati</taxon>
        <taxon>Pseudomonadota</taxon>
        <taxon>Alphaproteobacteria</taxon>
        <taxon>Sphingomonadales</taxon>
        <taxon>Sphingomonadaceae</taxon>
        <taxon>Novosphingobium</taxon>
    </lineage>
</organism>
<dbReference type="STRING" id="1088721.JI59_18740"/>
<gene>
    <name evidence="1" type="ORF">NSU_0276</name>
</gene>
<dbReference type="RefSeq" id="WP_007011193.1">
    <property type="nucleotide sequence ID" value="NZ_AGFM01000006.1"/>
</dbReference>
<dbReference type="OrthoDB" id="7778365at2"/>
<dbReference type="EMBL" id="AGFM01000006">
    <property type="protein sequence ID" value="EHJ62764.1"/>
    <property type="molecule type" value="Genomic_DNA"/>
</dbReference>
<dbReference type="PATRIC" id="fig|1088721.3.peg.274"/>
<comment type="caution">
    <text evidence="1">The sequence shown here is derived from an EMBL/GenBank/DDBJ whole genome shotgun (WGS) entry which is preliminary data.</text>
</comment>
<protein>
    <submittedName>
        <fullName evidence="1">Uncharacterized protein</fullName>
    </submittedName>
</protein>
<reference evidence="1 2" key="1">
    <citation type="journal article" date="2012" name="J. Bacteriol.">
        <title>Genome sequence of benzo(a)pyrene-degrading bacterium Novosphingobium pentaromativorans US6-1.</title>
        <authorList>
            <person name="Luo Y.R."/>
            <person name="Kang S.G."/>
            <person name="Kim S.J."/>
            <person name="Kim M.R."/>
            <person name="Li N."/>
            <person name="Lee J.H."/>
            <person name="Kwon K.K."/>
        </authorList>
    </citation>
    <scope>NUCLEOTIDE SEQUENCE [LARGE SCALE GENOMIC DNA]</scope>
    <source>
        <strain evidence="1 2">US6-1</strain>
    </source>
</reference>
<dbReference type="KEGG" id="npn:JI59_18740"/>
<keyword evidence="2" id="KW-1185">Reference proteome</keyword>
<name>G6E7E1_9SPHN</name>
<proteinExistence type="predicted"/>